<dbReference type="InterPro" id="IPR000182">
    <property type="entry name" value="GNAT_dom"/>
</dbReference>
<gene>
    <name evidence="4" type="ORF">Aglo03_55640</name>
</gene>
<dbReference type="PROSITE" id="PS51186">
    <property type="entry name" value="GNAT"/>
    <property type="match status" value="1"/>
</dbReference>
<reference evidence="4" key="1">
    <citation type="submission" date="2023-02" db="EMBL/GenBank/DDBJ databases">
        <title>Actinokineospora globicatena NBRC 15670.</title>
        <authorList>
            <person name="Ichikawa N."/>
            <person name="Sato H."/>
            <person name="Tonouchi N."/>
        </authorList>
    </citation>
    <scope>NUCLEOTIDE SEQUENCE</scope>
    <source>
        <strain evidence="4">NBRC 15670</strain>
    </source>
</reference>
<evidence type="ECO:0000313" key="5">
    <source>
        <dbReference type="Proteomes" id="UP001165042"/>
    </source>
</evidence>
<evidence type="ECO:0000256" key="2">
    <source>
        <dbReference type="ARBA" id="ARBA00023315"/>
    </source>
</evidence>
<dbReference type="Gene3D" id="3.40.630.30">
    <property type="match status" value="1"/>
</dbReference>
<dbReference type="CDD" id="cd04301">
    <property type="entry name" value="NAT_SF"/>
    <property type="match status" value="1"/>
</dbReference>
<feature type="domain" description="N-acetyltransferase" evidence="3">
    <location>
        <begin position="1"/>
        <end position="164"/>
    </location>
</feature>
<protein>
    <submittedName>
        <fullName evidence="4">GCN5 family N-acetyltransferase</fullName>
    </submittedName>
</protein>
<dbReference type="SUPFAM" id="SSF55729">
    <property type="entry name" value="Acyl-CoA N-acyltransferases (Nat)"/>
    <property type="match status" value="1"/>
</dbReference>
<dbReference type="PANTHER" id="PTHR43800:SF1">
    <property type="entry name" value="PEPTIDYL-LYSINE N-ACETYLTRANSFERASE YJAB"/>
    <property type="match status" value="1"/>
</dbReference>
<dbReference type="EMBL" id="BSSD01000010">
    <property type="protein sequence ID" value="GLW94748.1"/>
    <property type="molecule type" value="Genomic_DNA"/>
</dbReference>
<dbReference type="InterPro" id="IPR016181">
    <property type="entry name" value="Acyl_CoA_acyltransferase"/>
</dbReference>
<dbReference type="RefSeq" id="WP_285612718.1">
    <property type="nucleotide sequence ID" value="NZ_BSSD01000010.1"/>
</dbReference>
<proteinExistence type="predicted"/>
<keyword evidence="2" id="KW-0012">Acyltransferase</keyword>
<evidence type="ECO:0000256" key="1">
    <source>
        <dbReference type="ARBA" id="ARBA00022679"/>
    </source>
</evidence>
<evidence type="ECO:0000259" key="3">
    <source>
        <dbReference type="PROSITE" id="PS51186"/>
    </source>
</evidence>
<keyword evidence="5" id="KW-1185">Reference proteome</keyword>
<accession>A0A9W6QQM9</accession>
<name>A0A9W6QQM9_9PSEU</name>
<sequence>MIRAATPGDFERLREIEVVAGAAFREVGMPEIAEDEPPSVEELAGFAGAGRAWVGEYRGQVVGYLLAEVVDGCAHIAQVSVDPVVRGRGLGRALVDHLEAWARTHNLTALTLTTFRDVPWNAPYYERIGFRAIEPTPALQAIVDRETSLGLDPTKRICMRRDFQ</sequence>
<dbReference type="PANTHER" id="PTHR43800">
    <property type="entry name" value="PEPTIDYL-LYSINE N-ACETYLTRANSFERASE YJAB"/>
    <property type="match status" value="1"/>
</dbReference>
<evidence type="ECO:0000313" key="4">
    <source>
        <dbReference type="EMBL" id="GLW94748.1"/>
    </source>
</evidence>
<comment type="caution">
    <text evidence="4">The sequence shown here is derived from an EMBL/GenBank/DDBJ whole genome shotgun (WGS) entry which is preliminary data.</text>
</comment>
<dbReference type="Pfam" id="PF00583">
    <property type="entry name" value="Acetyltransf_1"/>
    <property type="match status" value="1"/>
</dbReference>
<dbReference type="AlphaFoldDB" id="A0A9W6QQM9"/>
<dbReference type="Proteomes" id="UP001165042">
    <property type="component" value="Unassembled WGS sequence"/>
</dbReference>
<dbReference type="GO" id="GO:0016747">
    <property type="term" value="F:acyltransferase activity, transferring groups other than amino-acyl groups"/>
    <property type="evidence" value="ECO:0007669"/>
    <property type="project" value="InterPro"/>
</dbReference>
<organism evidence="4 5">
    <name type="scientific">Actinokineospora globicatena</name>
    <dbReference type="NCBI Taxonomy" id="103729"/>
    <lineage>
        <taxon>Bacteria</taxon>
        <taxon>Bacillati</taxon>
        <taxon>Actinomycetota</taxon>
        <taxon>Actinomycetes</taxon>
        <taxon>Pseudonocardiales</taxon>
        <taxon>Pseudonocardiaceae</taxon>
        <taxon>Actinokineospora</taxon>
    </lineage>
</organism>
<keyword evidence="1" id="KW-0808">Transferase</keyword>